<dbReference type="PANTHER" id="PTHR18895:SF74">
    <property type="entry name" value="MTRF1L RELEASE FACTOR GLUTAMINE METHYLTRANSFERASE"/>
    <property type="match status" value="1"/>
</dbReference>
<keyword evidence="2 8" id="KW-0489">Methyltransferase</keyword>
<dbReference type="Pfam" id="PF17827">
    <property type="entry name" value="PrmC_N"/>
    <property type="match status" value="1"/>
</dbReference>
<keyword evidence="9" id="KW-1185">Reference proteome</keyword>
<evidence type="ECO:0000256" key="3">
    <source>
        <dbReference type="ARBA" id="ARBA00022679"/>
    </source>
</evidence>
<dbReference type="OrthoDB" id="9800643at2"/>
<feature type="domain" description="Methyltransferase small" evidence="6">
    <location>
        <begin position="126"/>
        <end position="208"/>
    </location>
</feature>
<evidence type="ECO:0000313" key="9">
    <source>
        <dbReference type="Proteomes" id="UP000245870"/>
    </source>
</evidence>
<sequence>MTPPNIHFSFQSLWRSLMPVYGNSEGEAKAVTRLLLEDMFGMTMADICGGALEQMNINDKRRLDAMMTRLLQGEPVQYIIGESVFCGRRFIVEPCVLIPRPETAQLCRMVVTDHDRPVCALQPPLPLRVLDIGTGSGCIAVTLAMSLFRPEVTAWDISAEALLVARANAKRYGAHIDFQLQDALCAPHDEEKWDVIVSNPPYISNSERKDMSPHVLDHEPHTALFVPDDDPLRFYRAIATYAASALKKDGTLYFEINPRFAEQMREMLQYMGFVYVEIVNDEYGKRRFCKSQFAKA</sequence>
<dbReference type="InterPro" id="IPR040758">
    <property type="entry name" value="PrmC_N"/>
</dbReference>
<evidence type="ECO:0000259" key="7">
    <source>
        <dbReference type="Pfam" id="PF17827"/>
    </source>
</evidence>
<dbReference type="NCBIfam" id="TIGR03534">
    <property type="entry name" value="RF_mod_PrmC"/>
    <property type="match status" value="1"/>
</dbReference>
<feature type="domain" description="Release factor glutamine methyltransferase N-terminal" evidence="7">
    <location>
        <begin position="26"/>
        <end position="81"/>
    </location>
</feature>
<dbReference type="Pfam" id="PF05175">
    <property type="entry name" value="MTS"/>
    <property type="match status" value="1"/>
</dbReference>
<dbReference type="InterPro" id="IPR007848">
    <property type="entry name" value="Small_mtfrase_dom"/>
</dbReference>
<dbReference type="InterPro" id="IPR002052">
    <property type="entry name" value="DNA_methylase_N6_adenine_CS"/>
</dbReference>
<dbReference type="PANTHER" id="PTHR18895">
    <property type="entry name" value="HEMK METHYLTRANSFERASE"/>
    <property type="match status" value="1"/>
</dbReference>
<evidence type="ECO:0000256" key="5">
    <source>
        <dbReference type="ARBA" id="ARBA00048391"/>
    </source>
</evidence>
<dbReference type="Gene3D" id="1.10.8.10">
    <property type="entry name" value="DNA helicase RuvA subunit, C-terminal domain"/>
    <property type="match status" value="1"/>
</dbReference>
<dbReference type="GO" id="GO:0102559">
    <property type="term" value="F:peptide chain release factor N(5)-glutamine methyltransferase activity"/>
    <property type="evidence" value="ECO:0007669"/>
    <property type="project" value="UniProtKB-EC"/>
</dbReference>
<name>A0A2U0U394_9BACT</name>
<dbReference type="GO" id="GO:0032259">
    <property type="term" value="P:methylation"/>
    <property type="evidence" value="ECO:0007669"/>
    <property type="project" value="UniProtKB-KW"/>
</dbReference>
<dbReference type="CDD" id="cd02440">
    <property type="entry name" value="AdoMet_MTases"/>
    <property type="match status" value="1"/>
</dbReference>
<dbReference type="Proteomes" id="UP000245870">
    <property type="component" value="Unassembled WGS sequence"/>
</dbReference>
<dbReference type="InterPro" id="IPR019874">
    <property type="entry name" value="RF_methyltr_PrmC"/>
</dbReference>
<evidence type="ECO:0000313" key="8">
    <source>
        <dbReference type="EMBL" id="PVX51152.1"/>
    </source>
</evidence>
<dbReference type="Gene3D" id="3.40.50.150">
    <property type="entry name" value="Vaccinia Virus protein VP39"/>
    <property type="match status" value="1"/>
</dbReference>
<organism evidence="8 9">
    <name type="scientific">Hallella colorans</name>
    <dbReference type="NCBI Taxonomy" id="1703337"/>
    <lineage>
        <taxon>Bacteria</taxon>
        <taxon>Pseudomonadati</taxon>
        <taxon>Bacteroidota</taxon>
        <taxon>Bacteroidia</taxon>
        <taxon>Bacteroidales</taxon>
        <taxon>Prevotellaceae</taxon>
        <taxon>Hallella</taxon>
    </lineage>
</organism>
<keyword evidence="4" id="KW-0949">S-adenosyl-L-methionine</keyword>
<dbReference type="NCBIfam" id="TIGR00536">
    <property type="entry name" value="hemK_fam"/>
    <property type="match status" value="1"/>
</dbReference>
<proteinExistence type="predicted"/>
<evidence type="ECO:0000256" key="4">
    <source>
        <dbReference type="ARBA" id="ARBA00022691"/>
    </source>
</evidence>
<comment type="catalytic activity">
    <reaction evidence="5">
        <text>L-glutaminyl-[peptide chain release factor] + S-adenosyl-L-methionine = N(5)-methyl-L-glutaminyl-[peptide chain release factor] + S-adenosyl-L-homocysteine + H(+)</text>
        <dbReference type="Rhea" id="RHEA:42896"/>
        <dbReference type="Rhea" id="RHEA-COMP:10271"/>
        <dbReference type="Rhea" id="RHEA-COMP:10272"/>
        <dbReference type="ChEBI" id="CHEBI:15378"/>
        <dbReference type="ChEBI" id="CHEBI:30011"/>
        <dbReference type="ChEBI" id="CHEBI:57856"/>
        <dbReference type="ChEBI" id="CHEBI:59789"/>
        <dbReference type="ChEBI" id="CHEBI:61891"/>
        <dbReference type="EC" id="2.1.1.297"/>
    </reaction>
</comment>
<dbReference type="EC" id="2.1.1.297" evidence="1"/>
<keyword evidence="3 8" id="KW-0808">Transferase</keyword>
<dbReference type="EMBL" id="QENY01000016">
    <property type="protein sequence ID" value="PVX51152.1"/>
    <property type="molecule type" value="Genomic_DNA"/>
</dbReference>
<protein>
    <recommendedName>
        <fullName evidence="1">peptide chain release factor N(5)-glutamine methyltransferase</fullName>
        <ecNumber evidence="1">2.1.1.297</ecNumber>
    </recommendedName>
</protein>
<dbReference type="AlphaFoldDB" id="A0A2U0U394"/>
<comment type="caution">
    <text evidence="8">The sequence shown here is derived from an EMBL/GenBank/DDBJ whole genome shotgun (WGS) entry which is preliminary data.</text>
</comment>
<evidence type="ECO:0000256" key="2">
    <source>
        <dbReference type="ARBA" id="ARBA00022603"/>
    </source>
</evidence>
<accession>A0A2U0U394</accession>
<reference evidence="8 9" key="1">
    <citation type="submission" date="2018-05" db="EMBL/GenBank/DDBJ databases">
        <title>Genomic Encyclopedia of Type Strains, Phase IV (KMG-IV): sequencing the most valuable type-strain genomes for metagenomic binning, comparative biology and taxonomic classification.</title>
        <authorList>
            <person name="Goeker M."/>
        </authorList>
    </citation>
    <scope>NUCLEOTIDE SEQUENCE [LARGE SCALE GENOMIC DNA]</scope>
    <source>
        <strain evidence="8 9">DSM 100333</strain>
    </source>
</reference>
<dbReference type="InterPro" id="IPR004556">
    <property type="entry name" value="HemK-like"/>
</dbReference>
<dbReference type="RefSeq" id="WP_116616978.1">
    <property type="nucleotide sequence ID" value="NZ_QENY01000016.1"/>
</dbReference>
<dbReference type="SUPFAM" id="SSF53335">
    <property type="entry name" value="S-adenosyl-L-methionine-dependent methyltransferases"/>
    <property type="match status" value="1"/>
</dbReference>
<dbReference type="GO" id="GO:0003676">
    <property type="term" value="F:nucleic acid binding"/>
    <property type="evidence" value="ECO:0007669"/>
    <property type="project" value="InterPro"/>
</dbReference>
<dbReference type="PROSITE" id="PS00092">
    <property type="entry name" value="N6_MTASE"/>
    <property type="match status" value="1"/>
</dbReference>
<dbReference type="InterPro" id="IPR029063">
    <property type="entry name" value="SAM-dependent_MTases_sf"/>
</dbReference>
<gene>
    <name evidence="8" type="ORF">C7379_11658</name>
</gene>
<evidence type="ECO:0000259" key="6">
    <source>
        <dbReference type="Pfam" id="PF05175"/>
    </source>
</evidence>
<evidence type="ECO:0000256" key="1">
    <source>
        <dbReference type="ARBA" id="ARBA00012771"/>
    </source>
</evidence>
<dbReference type="InterPro" id="IPR050320">
    <property type="entry name" value="N5-glutamine_MTase"/>
</dbReference>